<gene>
    <name evidence="8" type="ORF">GA0061074_101269</name>
</gene>
<evidence type="ECO:0000256" key="2">
    <source>
        <dbReference type="ARBA" id="ARBA00022603"/>
    </source>
</evidence>
<dbReference type="InterPro" id="IPR050723">
    <property type="entry name" value="CFA/CMAS"/>
</dbReference>
<dbReference type="PIRSF" id="PIRSF003085">
    <property type="entry name" value="CMAS"/>
    <property type="match status" value="1"/>
</dbReference>
<dbReference type="Pfam" id="PF02353">
    <property type="entry name" value="CMAS"/>
    <property type="match status" value="1"/>
</dbReference>
<dbReference type="RefSeq" id="WP_092461305.1">
    <property type="nucleotide sequence ID" value="NZ_BJEE01000002.1"/>
</dbReference>
<dbReference type="InterPro" id="IPR029063">
    <property type="entry name" value="SAM-dependent_MTases_sf"/>
</dbReference>
<evidence type="ECO:0000256" key="4">
    <source>
        <dbReference type="ARBA" id="ARBA00022691"/>
    </source>
</evidence>
<name>A0A1C3Z2L3_9LACO</name>
<feature type="domain" description="DUF7884" evidence="7">
    <location>
        <begin position="7"/>
        <end position="92"/>
    </location>
</feature>
<keyword evidence="5" id="KW-0443">Lipid metabolism</keyword>
<dbReference type="STRING" id="1505725.GA0061074_101269"/>
<proteinExistence type="inferred from homology"/>
<keyword evidence="2" id="KW-0489">Methyltransferase</keyword>
<dbReference type="InterPro" id="IPR057206">
    <property type="entry name" value="DUF7884"/>
</dbReference>
<evidence type="ECO:0000256" key="5">
    <source>
        <dbReference type="ARBA" id="ARBA00023098"/>
    </source>
</evidence>
<evidence type="ECO:0000256" key="3">
    <source>
        <dbReference type="ARBA" id="ARBA00022679"/>
    </source>
</evidence>
<dbReference type="AlphaFoldDB" id="A0A1C3Z2L3"/>
<comment type="similarity">
    <text evidence="1">Belongs to the CFA/CMAS family.</text>
</comment>
<dbReference type="PANTHER" id="PTHR43667:SF1">
    <property type="entry name" value="CYCLOPROPANE-FATTY-ACYL-PHOSPHOLIPID SYNTHASE"/>
    <property type="match status" value="1"/>
</dbReference>
<dbReference type="Proteomes" id="UP000199268">
    <property type="component" value="Unassembled WGS sequence"/>
</dbReference>
<organism evidence="8 9">
    <name type="scientific">Weissella bombi</name>
    <dbReference type="NCBI Taxonomy" id="1505725"/>
    <lineage>
        <taxon>Bacteria</taxon>
        <taxon>Bacillati</taxon>
        <taxon>Bacillota</taxon>
        <taxon>Bacilli</taxon>
        <taxon>Lactobacillales</taxon>
        <taxon>Lactobacillaceae</taxon>
        <taxon>Weissella</taxon>
    </lineage>
</organism>
<feature type="active site" evidence="6">
    <location>
        <position position="360"/>
    </location>
</feature>
<evidence type="ECO:0000313" key="9">
    <source>
        <dbReference type="Proteomes" id="UP000199268"/>
    </source>
</evidence>
<dbReference type="GO" id="GO:0008610">
    <property type="term" value="P:lipid biosynthetic process"/>
    <property type="evidence" value="ECO:0007669"/>
    <property type="project" value="InterPro"/>
</dbReference>
<dbReference type="Gene3D" id="3.40.50.150">
    <property type="entry name" value="Vaccinia Virus protein VP39"/>
    <property type="match status" value="1"/>
</dbReference>
<evidence type="ECO:0000256" key="1">
    <source>
        <dbReference type="ARBA" id="ARBA00010815"/>
    </source>
</evidence>
<keyword evidence="9" id="KW-1185">Reference proteome</keyword>
<sequence>MLQKKVLNKLLASAFDVPVMVTYWDGKTEVYGEGKPDIHVTFNKKLDLKRMAKVPTLELAEAYMRRDIEIDGSIQELVKAAYGKADSFLTDQSGFTGSLLSKFTSSHDKETSKEDIQSHYDIGNDFYKKWLDSTMTYSCAYWSRDDMTLEEAQIAKVHHILDKLHSEPGKKLLDIGSGWGTLIITAAQDYGLDAYGVTLSEEQYAYTMQRVNELGLEDKVHVLLKDYRDVEQQFDYITSVGMFEHVGKDNLEEYFADVAKYLVPNGRALIHGITGQHYGAGVDPFIEKYIFPGGYIPNVVENVKHIIDAGLQLDDLEPLRRHYQKTLEHWTANYHEVYDETVKEYGEQFARMWDLYLQACAASFEAGNIDIMQFLVTKGASGHDLPMNRAYMTARDSDK</sequence>
<keyword evidence="4" id="KW-0949">S-adenosyl-L-methionine</keyword>
<evidence type="ECO:0000313" key="8">
    <source>
        <dbReference type="EMBL" id="SCB76540.1"/>
    </source>
</evidence>
<dbReference type="GO" id="GO:0008168">
    <property type="term" value="F:methyltransferase activity"/>
    <property type="evidence" value="ECO:0007669"/>
    <property type="project" value="UniProtKB-KW"/>
</dbReference>
<dbReference type="CDD" id="cd02440">
    <property type="entry name" value="AdoMet_MTases"/>
    <property type="match status" value="1"/>
</dbReference>
<accession>A0A1C3Z2L3</accession>
<reference evidence="9" key="1">
    <citation type="submission" date="2016-08" db="EMBL/GenBank/DDBJ databases">
        <authorList>
            <person name="Varghese N."/>
            <person name="Submissions Spin"/>
        </authorList>
    </citation>
    <scope>NUCLEOTIDE SEQUENCE [LARGE SCALE GENOMIC DNA]</scope>
    <source>
        <strain evidence="9">R-53094</strain>
    </source>
</reference>
<dbReference type="EMBL" id="FMAO01000001">
    <property type="protein sequence ID" value="SCB76540.1"/>
    <property type="molecule type" value="Genomic_DNA"/>
</dbReference>
<protein>
    <submittedName>
        <fullName evidence="8">Cyclopropane-fatty-acyl-phospholipid synthase</fullName>
    </submittedName>
</protein>
<evidence type="ECO:0000259" key="7">
    <source>
        <dbReference type="Pfam" id="PF25371"/>
    </source>
</evidence>
<dbReference type="GO" id="GO:0032259">
    <property type="term" value="P:methylation"/>
    <property type="evidence" value="ECO:0007669"/>
    <property type="project" value="UniProtKB-KW"/>
</dbReference>
<keyword evidence="3" id="KW-0808">Transferase</keyword>
<dbReference type="Pfam" id="PF25371">
    <property type="entry name" value="DUF7884"/>
    <property type="match status" value="1"/>
</dbReference>
<dbReference type="SUPFAM" id="SSF53335">
    <property type="entry name" value="S-adenosyl-L-methionine-dependent methyltransferases"/>
    <property type="match status" value="1"/>
</dbReference>
<dbReference type="InterPro" id="IPR003333">
    <property type="entry name" value="CMAS"/>
</dbReference>
<evidence type="ECO:0000256" key="6">
    <source>
        <dbReference type="PIRSR" id="PIRSR003085-1"/>
    </source>
</evidence>
<dbReference type="OrthoDB" id="9782855at2"/>
<dbReference type="PANTHER" id="PTHR43667">
    <property type="entry name" value="CYCLOPROPANE-FATTY-ACYL-PHOSPHOLIPID SYNTHASE"/>
    <property type="match status" value="1"/>
</dbReference>